<dbReference type="PANTHER" id="PTHR33710:SF79">
    <property type="entry name" value="OS06G0205337 PROTEIN"/>
    <property type="match status" value="1"/>
</dbReference>
<dbReference type="GO" id="GO:0003824">
    <property type="term" value="F:catalytic activity"/>
    <property type="evidence" value="ECO:0007669"/>
    <property type="project" value="InterPro"/>
</dbReference>
<organism evidence="2 3">
    <name type="scientific">Lithospermum erythrorhizon</name>
    <name type="common">Purple gromwell</name>
    <name type="synonym">Lithospermum officinale var. erythrorhizon</name>
    <dbReference type="NCBI Taxonomy" id="34254"/>
    <lineage>
        <taxon>Eukaryota</taxon>
        <taxon>Viridiplantae</taxon>
        <taxon>Streptophyta</taxon>
        <taxon>Embryophyta</taxon>
        <taxon>Tracheophyta</taxon>
        <taxon>Spermatophyta</taxon>
        <taxon>Magnoliopsida</taxon>
        <taxon>eudicotyledons</taxon>
        <taxon>Gunneridae</taxon>
        <taxon>Pentapetalae</taxon>
        <taxon>asterids</taxon>
        <taxon>lamiids</taxon>
        <taxon>Boraginales</taxon>
        <taxon>Boraginaceae</taxon>
        <taxon>Boraginoideae</taxon>
        <taxon>Lithospermeae</taxon>
        <taxon>Lithospermum</taxon>
    </lineage>
</organism>
<proteinExistence type="predicted"/>
<feature type="domain" description="Endonuclease/exonuclease/phosphatase" evidence="1">
    <location>
        <begin position="3"/>
        <end position="97"/>
    </location>
</feature>
<sequence>MSTASTQLPWVVMGDFNVVKGHSEQIGGKSLNNRALEDFNDCLLNCRLEDAGYIGSTLSWTNGRIAKRLDRVLHNQEFGDHFPHIIVKQLEKTISDHAPLLVKCNLNRQGGRGSFKFQKMWFNHPTFLKVVEDNWRLPIQGDPLYVL</sequence>
<evidence type="ECO:0000313" key="3">
    <source>
        <dbReference type="Proteomes" id="UP001454036"/>
    </source>
</evidence>
<name>A0AAV3P0X9_LITER</name>
<dbReference type="Proteomes" id="UP001454036">
    <property type="component" value="Unassembled WGS sequence"/>
</dbReference>
<dbReference type="SUPFAM" id="SSF56219">
    <property type="entry name" value="DNase I-like"/>
    <property type="match status" value="1"/>
</dbReference>
<protein>
    <recommendedName>
        <fullName evidence="1">Endonuclease/exonuclease/phosphatase domain-containing protein</fullName>
    </recommendedName>
</protein>
<dbReference type="Pfam" id="PF03372">
    <property type="entry name" value="Exo_endo_phos"/>
    <property type="match status" value="1"/>
</dbReference>
<dbReference type="EMBL" id="BAABME010000708">
    <property type="protein sequence ID" value="GAA0144868.1"/>
    <property type="molecule type" value="Genomic_DNA"/>
</dbReference>
<accession>A0AAV3P0X9</accession>
<dbReference type="Gene3D" id="3.60.10.10">
    <property type="entry name" value="Endonuclease/exonuclease/phosphatase"/>
    <property type="match status" value="1"/>
</dbReference>
<evidence type="ECO:0000259" key="1">
    <source>
        <dbReference type="Pfam" id="PF03372"/>
    </source>
</evidence>
<gene>
    <name evidence="2" type="ORF">LIER_05197</name>
</gene>
<dbReference type="PANTHER" id="PTHR33710">
    <property type="entry name" value="BNAC02G09200D PROTEIN"/>
    <property type="match status" value="1"/>
</dbReference>
<comment type="caution">
    <text evidence="2">The sequence shown here is derived from an EMBL/GenBank/DDBJ whole genome shotgun (WGS) entry which is preliminary data.</text>
</comment>
<evidence type="ECO:0000313" key="2">
    <source>
        <dbReference type="EMBL" id="GAA0144868.1"/>
    </source>
</evidence>
<reference evidence="2 3" key="1">
    <citation type="submission" date="2024-01" db="EMBL/GenBank/DDBJ databases">
        <title>The complete chloroplast genome sequence of Lithospermum erythrorhizon: insights into the phylogenetic relationship among Boraginaceae species and the maternal lineages of purple gromwells.</title>
        <authorList>
            <person name="Okada T."/>
            <person name="Watanabe K."/>
        </authorList>
    </citation>
    <scope>NUCLEOTIDE SEQUENCE [LARGE SCALE GENOMIC DNA]</scope>
</reference>
<dbReference type="InterPro" id="IPR005135">
    <property type="entry name" value="Endo/exonuclease/phosphatase"/>
</dbReference>
<dbReference type="InterPro" id="IPR036691">
    <property type="entry name" value="Endo/exonu/phosph_ase_sf"/>
</dbReference>
<keyword evidence="3" id="KW-1185">Reference proteome</keyword>
<dbReference type="AlphaFoldDB" id="A0AAV3P0X9"/>